<accession>A0A8J7W5D8</accession>
<name>A0A8J7W5D8_9EURY</name>
<dbReference type="Pfam" id="PF07790">
    <property type="entry name" value="Pilin_N"/>
    <property type="match status" value="1"/>
</dbReference>
<keyword evidence="4" id="KW-1185">Reference proteome</keyword>
<gene>
    <name evidence="3" type="ORF">RJ53_00315</name>
</gene>
<feature type="domain" description="Archaeal Type IV pilin N-terminal" evidence="2">
    <location>
        <begin position="6"/>
        <end position="76"/>
    </location>
</feature>
<dbReference type="InterPro" id="IPR012859">
    <property type="entry name" value="Pilin_N_archaeal"/>
</dbReference>
<dbReference type="InterPro" id="IPR013373">
    <property type="entry name" value="Flagellin/pilin_N_arc"/>
</dbReference>
<dbReference type="EMBL" id="JWHL01000001">
    <property type="protein sequence ID" value="MBR1368016.1"/>
    <property type="molecule type" value="Genomic_DNA"/>
</dbReference>
<comment type="caution">
    <text evidence="3">The sequence shown here is derived from an EMBL/GenBank/DDBJ whole genome shotgun (WGS) entry which is preliminary data.</text>
</comment>
<evidence type="ECO:0000259" key="2">
    <source>
        <dbReference type="Pfam" id="PF07790"/>
    </source>
</evidence>
<keyword evidence="1" id="KW-0472">Membrane</keyword>
<evidence type="ECO:0000256" key="1">
    <source>
        <dbReference type="SAM" id="Phobius"/>
    </source>
</evidence>
<dbReference type="RefSeq" id="WP_211529616.1">
    <property type="nucleotide sequence ID" value="NZ_JWHL01000001.1"/>
</dbReference>
<proteinExistence type="predicted"/>
<organism evidence="3 4">
    <name type="scientific">Methanocalculus chunghsingensis</name>
    <dbReference type="NCBI Taxonomy" id="156457"/>
    <lineage>
        <taxon>Archaea</taxon>
        <taxon>Methanobacteriati</taxon>
        <taxon>Methanobacteriota</taxon>
        <taxon>Stenosarchaea group</taxon>
        <taxon>Methanomicrobia</taxon>
        <taxon>Methanomicrobiales</taxon>
        <taxon>Methanocalculaceae</taxon>
        <taxon>Methanocalculus</taxon>
    </lineage>
</organism>
<sequence>MMRKSDAVSELVGSILLVSLVVLAVAIIGVGFLSQPPPVQLQELNVLASYDNGTLYLYHDGGDDMVGGEFQILLDNDPDPKDFEEVQPLWRIGERRSIGGINEEPERIQLISLRGGQKNLIREIRIIPGAPPITPGPAPTPGPGGGCTQEELDEYAQEYLEDNYVDYFSDQLDNDAVYFTRLERGPTGQTYITGWVNITINSTNSYLIRSTTGKMNLNLGDAVSIFFRNVNQGSADIFSVGNKGWSFSGDATEIYVNNILVSGYLVDSWITSFTNYQSTLRFKSVGTGGGSQTRLIVENETKVDQVNNNNYEFINIRPAEPTLLILNFPSEQGKPIRFIGKVDEIKEGTTTIYP</sequence>
<evidence type="ECO:0000313" key="3">
    <source>
        <dbReference type="EMBL" id="MBR1368016.1"/>
    </source>
</evidence>
<feature type="transmembrane region" description="Helical" evidence="1">
    <location>
        <begin position="12"/>
        <end position="33"/>
    </location>
</feature>
<reference evidence="3" key="1">
    <citation type="submission" date="2014-12" db="EMBL/GenBank/DDBJ databases">
        <authorList>
            <person name="Huang H.-H."/>
            <person name="Chen S.-C."/>
            <person name="Lai M.-C."/>
        </authorList>
    </citation>
    <scope>NUCLEOTIDE SEQUENCE</scope>
    <source>
        <strain evidence="3">K1F9705b</strain>
    </source>
</reference>
<dbReference type="NCBIfam" id="TIGR02537">
    <property type="entry name" value="arch_flag_Nterm"/>
    <property type="match status" value="1"/>
</dbReference>
<dbReference type="Proteomes" id="UP000730161">
    <property type="component" value="Unassembled WGS sequence"/>
</dbReference>
<protein>
    <recommendedName>
        <fullName evidence="2">Archaeal Type IV pilin N-terminal domain-containing protein</fullName>
    </recommendedName>
</protein>
<keyword evidence="1" id="KW-1133">Transmembrane helix</keyword>
<keyword evidence="1" id="KW-0812">Transmembrane</keyword>
<evidence type="ECO:0000313" key="4">
    <source>
        <dbReference type="Proteomes" id="UP000730161"/>
    </source>
</evidence>
<dbReference type="AlphaFoldDB" id="A0A8J7W5D8"/>